<proteinExistence type="predicted"/>
<organism evidence="2 3">
    <name type="scientific">Halobium palmae</name>
    <dbReference type="NCBI Taxonomy" id="1776492"/>
    <lineage>
        <taxon>Archaea</taxon>
        <taxon>Methanobacteriati</taxon>
        <taxon>Methanobacteriota</taxon>
        <taxon>Stenosarchaea group</taxon>
        <taxon>Halobacteria</taxon>
        <taxon>Halobacteriales</taxon>
        <taxon>Haloferacaceae</taxon>
        <taxon>Halobium</taxon>
    </lineage>
</organism>
<feature type="region of interest" description="Disordered" evidence="1">
    <location>
        <begin position="1"/>
        <end position="60"/>
    </location>
</feature>
<evidence type="ECO:0000313" key="3">
    <source>
        <dbReference type="Proteomes" id="UP001596328"/>
    </source>
</evidence>
<evidence type="ECO:0000313" key="2">
    <source>
        <dbReference type="EMBL" id="MFC6725628.1"/>
    </source>
</evidence>
<gene>
    <name evidence="2" type="ORF">ACFQE1_14885</name>
</gene>
<feature type="compositionally biased region" description="Basic and acidic residues" evidence="1">
    <location>
        <begin position="51"/>
        <end position="60"/>
    </location>
</feature>
<comment type="caution">
    <text evidence="2">The sequence shown here is derived from an EMBL/GenBank/DDBJ whole genome shotgun (WGS) entry which is preliminary data.</text>
</comment>
<sequence length="60" mass="6120">ATSGARRSRRLGQADGSTCIDGVREPSEADAANQGGPGPDGVGQDRLPFVGREREAGPRG</sequence>
<name>A0ABD5S2Y0_9EURY</name>
<feature type="compositionally biased region" description="Basic residues" evidence="1">
    <location>
        <begin position="1"/>
        <end position="10"/>
    </location>
</feature>
<evidence type="ECO:0000256" key="1">
    <source>
        <dbReference type="SAM" id="MobiDB-lite"/>
    </source>
</evidence>
<reference evidence="2 3" key="1">
    <citation type="journal article" date="2019" name="Int. J. Syst. Evol. Microbiol.">
        <title>The Global Catalogue of Microorganisms (GCM) 10K type strain sequencing project: providing services to taxonomists for standard genome sequencing and annotation.</title>
        <authorList>
            <consortium name="The Broad Institute Genomics Platform"/>
            <consortium name="The Broad Institute Genome Sequencing Center for Infectious Disease"/>
            <person name="Wu L."/>
            <person name="Ma J."/>
        </authorList>
    </citation>
    <scope>NUCLEOTIDE SEQUENCE [LARGE SCALE GENOMIC DNA]</scope>
    <source>
        <strain evidence="2 3">NBRC 111368</strain>
    </source>
</reference>
<dbReference type="EMBL" id="JBHSWU010000622">
    <property type="protein sequence ID" value="MFC6725628.1"/>
    <property type="molecule type" value="Genomic_DNA"/>
</dbReference>
<dbReference type="Proteomes" id="UP001596328">
    <property type="component" value="Unassembled WGS sequence"/>
</dbReference>
<keyword evidence="3" id="KW-1185">Reference proteome</keyword>
<feature type="non-terminal residue" evidence="2">
    <location>
        <position position="1"/>
    </location>
</feature>
<dbReference type="AlphaFoldDB" id="A0ABD5S2Y0"/>
<accession>A0ABD5S2Y0</accession>
<protein>
    <submittedName>
        <fullName evidence="2">Uncharacterized protein</fullName>
    </submittedName>
</protein>